<dbReference type="EMBL" id="CAJFDI010000005">
    <property type="protein sequence ID" value="CAD5230312.1"/>
    <property type="molecule type" value="Genomic_DNA"/>
</dbReference>
<reference evidence="6" key="1">
    <citation type="submission" date="2016-11" db="UniProtKB">
        <authorList>
            <consortium name="WormBaseParasite"/>
        </authorList>
    </citation>
    <scope>IDENTIFICATION</scope>
</reference>
<accession>A0A1I7RWZ8</accession>
<feature type="region of interest" description="Disordered" evidence="1">
    <location>
        <begin position="1"/>
        <end position="60"/>
    </location>
</feature>
<feature type="region of interest" description="Disordered" evidence="1">
    <location>
        <begin position="81"/>
        <end position="113"/>
    </location>
</feature>
<dbReference type="Proteomes" id="UP000659654">
    <property type="component" value="Unassembled WGS sequence"/>
</dbReference>
<protein>
    <submittedName>
        <fullName evidence="2">(pine wood nematode) hypothetical protein</fullName>
    </submittedName>
</protein>
<sequence>MAPRTKNNTMGDNNAHMGVYSGGGSSGGGGGGYVHEEYASGGSSDGSSEPPGGNDGSALQTSVQDILALVNDVRSSIFDTSSNGTIISIPERPSPAQPVPYISPASRPIQDVPIGFDRSYSEAKIHRQSSQAAHRVGQR</sequence>
<evidence type="ECO:0000313" key="3">
    <source>
        <dbReference type="EMBL" id="CAG9121230.1"/>
    </source>
</evidence>
<evidence type="ECO:0000313" key="4">
    <source>
        <dbReference type="Proteomes" id="UP000095284"/>
    </source>
</evidence>
<dbReference type="Proteomes" id="UP000582659">
    <property type="component" value="Unassembled WGS sequence"/>
</dbReference>
<dbReference type="WBParaSite" id="BXY_0526100.1">
    <property type="protein sequence ID" value="BXY_0526100.1"/>
    <property type="gene ID" value="BXY_0526100"/>
</dbReference>
<evidence type="ECO:0000313" key="2">
    <source>
        <dbReference type="EMBL" id="CAD5230312.1"/>
    </source>
</evidence>
<evidence type="ECO:0000313" key="6">
    <source>
        <dbReference type="WBParaSite" id="BXY_0526100.1"/>
    </source>
</evidence>
<reference evidence="3" key="2">
    <citation type="submission" date="2020-08" db="EMBL/GenBank/DDBJ databases">
        <authorList>
            <person name="Kikuchi T."/>
        </authorList>
    </citation>
    <scope>NUCLEOTIDE SEQUENCE</scope>
    <source>
        <strain evidence="2">Ka4C1</strain>
    </source>
</reference>
<name>A0A1I7RWZ8_BURXY</name>
<dbReference type="EMBL" id="CAJFCV020000005">
    <property type="protein sequence ID" value="CAG9121230.1"/>
    <property type="molecule type" value="Genomic_DNA"/>
</dbReference>
<keyword evidence="5" id="KW-1185">Reference proteome</keyword>
<organism evidence="4 6">
    <name type="scientific">Bursaphelenchus xylophilus</name>
    <name type="common">Pinewood nematode worm</name>
    <name type="synonym">Aphelenchoides xylophilus</name>
    <dbReference type="NCBI Taxonomy" id="6326"/>
    <lineage>
        <taxon>Eukaryota</taxon>
        <taxon>Metazoa</taxon>
        <taxon>Ecdysozoa</taxon>
        <taxon>Nematoda</taxon>
        <taxon>Chromadorea</taxon>
        <taxon>Rhabditida</taxon>
        <taxon>Tylenchina</taxon>
        <taxon>Tylenchomorpha</taxon>
        <taxon>Aphelenchoidea</taxon>
        <taxon>Aphelenchoididae</taxon>
        <taxon>Bursaphelenchus</taxon>
    </lineage>
</organism>
<dbReference type="AlphaFoldDB" id="A0A1I7RWZ8"/>
<evidence type="ECO:0000313" key="5">
    <source>
        <dbReference type="Proteomes" id="UP000659654"/>
    </source>
</evidence>
<gene>
    <name evidence="2" type="ORF">BXYJ_LOCUS10924</name>
</gene>
<feature type="compositionally biased region" description="Gly residues" evidence="1">
    <location>
        <begin position="20"/>
        <end position="33"/>
    </location>
</feature>
<feature type="region of interest" description="Disordered" evidence="1">
    <location>
        <begin position="120"/>
        <end position="139"/>
    </location>
</feature>
<feature type="compositionally biased region" description="Low complexity" evidence="1">
    <location>
        <begin position="40"/>
        <end position="52"/>
    </location>
</feature>
<dbReference type="Proteomes" id="UP000095284">
    <property type="component" value="Unplaced"/>
</dbReference>
<proteinExistence type="predicted"/>
<feature type="compositionally biased region" description="Polar residues" evidence="1">
    <location>
        <begin position="1"/>
        <end position="12"/>
    </location>
</feature>
<evidence type="ECO:0000256" key="1">
    <source>
        <dbReference type="SAM" id="MobiDB-lite"/>
    </source>
</evidence>